<protein>
    <recommendedName>
        <fullName evidence="2">DUF3447 domain-containing protein</fullName>
    </recommendedName>
</protein>
<dbReference type="InterPro" id="IPR036770">
    <property type="entry name" value="Ankyrin_rpt-contain_sf"/>
</dbReference>
<feature type="repeat" description="ANK" evidence="1">
    <location>
        <begin position="654"/>
        <end position="686"/>
    </location>
</feature>
<evidence type="ECO:0000259" key="2">
    <source>
        <dbReference type="Pfam" id="PF11929"/>
    </source>
</evidence>
<keyword evidence="4" id="KW-1185">Reference proteome</keyword>
<keyword evidence="1" id="KW-0040">ANK repeat</keyword>
<dbReference type="SUPFAM" id="SSF48403">
    <property type="entry name" value="Ankyrin repeat"/>
    <property type="match status" value="3"/>
</dbReference>
<feature type="repeat" description="ANK" evidence="1">
    <location>
        <begin position="687"/>
        <end position="719"/>
    </location>
</feature>
<feature type="repeat" description="ANK" evidence="1">
    <location>
        <begin position="521"/>
        <end position="553"/>
    </location>
</feature>
<organism evidence="3 4">
    <name type="scientific">Trichomonas vaginalis (strain ATCC PRA-98 / G3)</name>
    <dbReference type="NCBI Taxonomy" id="412133"/>
    <lineage>
        <taxon>Eukaryota</taxon>
        <taxon>Metamonada</taxon>
        <taxon>Parabasalia</taxon>
        <taxon>Trichomonadida</taxon>
        <taxon>Trichomonadidae</taxon>
        <taxon>Trichomonas</taxon>
    </lineage>
</organism>
<dbReference type="Gene3D" id="1.25.40.20">
    <property type="entry name" value="Ankyrin repeat-containing domain"/>
    <property type="match status" value="5"/>
</dbReference>
<dbReference type="eggNOG" id="KOG4177">
    <property type="taxonomic scope" value="Eukaryota"/>
</dbReference>
<feature type="repeat" description="ANK" evidence="1">
    <location>
        <begin position="720"/>
        <end position="752"/>
    </location>
</feature>
<feature type="repeat" description="ANK" evidence="1">
    <location>
        <begin position="321"/>
        <end position="353"/>
    </location>
</feature>
<dbReference type="InterPro" id="IPR020683">
    <property type="entry name" value="DUF3447"/>
</dbReference>
<dbReference type="KEGG" id="tva:4755874"/>
<evidence type="ECO:0000256" key="1">
    <source>
        <dbReference type="PROSITE-ProRule" id="PRU00023"/>
    </source>
</evidence>
<dbReference type="PRINTS" id="PR01415">
    <property type="entry name" value="ANKYRIN"/>
</dbReference>
<dbReference type="VEuPathDB" id="TrichDB:TVAG_415080"/>
<dbReference type="VEuPathDB" id="TrichDB:TVAGG3_0480050"/>
<sequence length="782" mass="90064">MLDGYAIPHENEFNYNELMCLFKDPNDAFISIYRLKTFNEEEINKIYQDLKIKLIDTKIVSPTQIINIISNAAMYNNRYLKSYWMLLKQIFEEYQPMYLNFNSYVWYYFIDKEIGSISDQKFQRFSKCFYYINLTLDVHDENTIYRAIMEDDIKSFVSFTERENFNKDKIFASDLYPLNNENEYSFLEMCCYYGSTKCFKFLRTEFGCEITKTCLDFSFLSGNPDIMSECLKFQTPDQYTMECAIISHNIDFVSFLINEFNLQIDLENCCGFSNLQAFFVYLDQTKDIKKCFVLSTIFNMPNLSKYFISHGIDINTADECDNKTALHYALMYNRKEITEFLLSFNSNIKSKCEETPLQLAALYNSVEAAEVIFTYSILTKKKMIIKPGILHQAVKNNNVEVAQLLISNGADVNGKDLSSKTPLHYAMEYNREKNNIEMINLLLSSGANIIEDNKVNYIRDAIESFKKEIIDIFISYGADITSADKFKNTTSLNYTIKEKHLDFVPILLSYGFNINGRNKLDGKTALHTALVYSQSEFIKHLVSQGADVNAKCVYNCTPIHYAMRLYNNKEVVEFLILNGADINEKDCYGKTPLHSAVEINNMKIVELLILNGADINVKNQQGLKALDIAVRLNFTSIVEFLFSHGAKSHYNDCHNMSLLHHASISNHEIMVQILISKRFDINGKDDEGKTPLHYAAIHTNQKIVEILITHGADANVKDCKNKTPLHYASHENNKEITEFLIAHGADINAQDKDGSTPFQKSSRRLFKSGIKLFCNCCNAEIY</sequence>
<dbReference type="RefSeq" id="XP_001311014.1">
    <property type="nucleotide sequence ID" value="XM_001311013.1"/>
</dbReference>
<feature type="repeat" description="ANK" evidence="1">
    <location>
        <begin position="554"/>
        <end position="587"/>
    </location>
</feature>
<dbReference type="AlphaFoldDB" id="A2FAJ1"/>
<dbReference type="EMBL" id="DS113689">
    <property type="protein sequence ID" value="EAX98084.1"/>
    <property type="molecule type" value="Genomic_DNA"/>
</dbReference>
<dbReference type="PROSITE" id="PS50297">
    <property type="entry name" value="ANK_REP_REGION"/>
    <property type="match status" value="8"/>
</dbReference>
<feature type="repeat" description="ANK" evidence="1">
    <location>
        <begin position="487"/>
        <end position="519"/>
    </location>
</feature>
<dbReference type="InParanoid" id="A2FAJ1"/>
<reference evidence="3" key="2">
    <citation type="journal article" date="2007" name="Science">
        <title>Draft genome sequence of the sexually transmitted pathogen Trichomonas vaginalis.</title>
        <authorList>
            <person name="Carlton J.M."/>
            <person name="Hirt R.P."/>
            <person name="Silva J.C."/>
            <person name="Delcher A.L."/>
            <person name="Schatz M."/>
            <person name="Zhao Q."/>
            <person name="Wortman J.R."/>
            <person name="Bidwell S.L."/>
            <person name="Alsmark U.C.M."/>
            <person name="Besteiro S."/>
            <person name="Sicheritz-Ponten T."/>
            <person name="Noel C.J."/>
            <person name="Dacks J.B."/>
            <person name="Foster P.G."/>
            <person name="Simillion C."/>
            <person name="Van de Peer Y."/>
            <person name="Miranda-Saavedra D."/>
            <person name="Barton G.J."/>
            <person name="Westrop G.D."/>
            <person name="Mueller S."/>
            <person name="Dessi D."/>
            <person name="Fiori P.L."/>
            <person name="Ren Q."/>
            <person name="Paulsen I."/>
            <person name="Zhang H."/>
            <person name="Bastida-Corcuera F.D."/>
            <person name="Simoes-Barbosa A."/>
            <person name="Brown M.T."/>
            <person name="Hayes R.D."/>
            <person name="Mukherjee M."/>
            <person name="Okumura C.Y."/>
            <person name="Schneider R."/>
            <person name="Smith A.J."/>
            <person name="Vanacova S."/>
            <person name="Villalvazo M."/>
            <person name="Haas B.J."/>
            <person name="Pertea M."/>
            <person name="Feldblyum T.V."/>
            <person name="Utterback T.R."/>
            <person name="Shu C.L."/>
            <person name="Osoegawa K."/>
            <person name="de Jong P.J."/>
            <person name="Hrdy I."/>
            <person name="Horvathova L."/>
            <person name="Zubacova Z."/>
            <person name="Dolezal P."/>
            <person name="Malik S.B."/>
            <person name="Logsdon J.M. Jr."/>
            <person name="Henze K."/>
            <person name="Gupta A."/>
            <person name="Wang C.C."/>
            <person name="Dunne R.L."/>
            <person name="Upcroft J.A."/>
            <person name="Upcroft P."/>
            <person name="White O."/>
            <person name="Salzberg S.L."/>
            <person name="Tang P."/>
            <person name="Chiu C.-H."/>
            <person name="Lee Y.-S."/>
            <person name="Embley T.M."/>
            <person name="Coombs G.H."/>
            <person name="Mottram J.C."/>
            <person name="Tachezy J."/>
            <person name="Fraser-Liggett C.M."/>
            <person name="Johnson P.J."/>
        </authorList>
    </citation>
    <scope>NUCLEOTIDE SEQUENCE [LARGE SCALE GENOMIC DNA]</scope>
    <source>
        <strain evidence="3">G3</strain>
    </source>
</reference>
<feature type="repeat" description="ANK" evidence="1">
    <location>
        <begin position="588"/>
        <end position="620"/>
    </location>
</feature>
<name>A2FAJ1_TRIV3</name>
<dbReference type="Pfam" id="PF13637">
    <property type="entry name" value="Ank_4"/>
    <property type="match status" value="1"/>
</dbReference>
<reference evidence="3" key="1">
    <citation type="submission" date="2006-10" db="EMBL/GenBank/DDBJ databases">
        <authorList>
            <person name="Amadeo P."/>
            <person name="Zhao Q."/>
            <person name="Wortman J."/>
            <person name="Fraser-Liggett C."/>
            <person name="Carlton J."/>
        </authorList>
    </citation>
    <scope>NUCLEOTIDE SEQUENCE</scope>
    <source>
        <strain evidence="3">G3</strain>
    </source>
</reference>
<dbReference type="Pfam" id="PF00023">
    <property type="entry name" value="Ank"/>
    <property type="match status" value="1"/>
</dbReference>
<dbReference type="PANTHER" id="PTHR24182">
    <property type="entry name" value="ANKYRIN REPEAT AND SOCS BOX CONTAINING 4"/>
    <property type="match status" value="1"/>
</dbReference>
<dbReference type="Pfam" id="PF12796">
    <property type="entry name" value="Ank_2"/>
    <property type="match status" value="4"/>
</dbReference>
<feature type="domain" description="DUF3447" evidence="2">
    <location>
        <begin position="206"/>
        <end position="281"/>
    </location>
</feature>
<dbReference type="SMART" id="SM00248">
    <property type="entry name" value="ANK"/>
    <property type="match status" value="15"/>
</dbReference>
<evidence type="ECO:0000313" key="3">
    <source>
        <dbReference type="EMBL" id="EAX98084.1"/>
    </source>
</evidence>
<feature type="repeat" description="ANK" evidence="1">
    <location>
        <begin position="390"/>
        <end position="417"/>
    </location>
</feature>
<dbReference type="PROSITE" id="PS50088">
    <property type="entry name" value="ANK_REPEAT"/>
    <property type="match status" value="10"/>
</dbReference>
<gene>
    <name evidence="3" type="ORF">TVAG_415080</name>
</gene>
<accession>A2FAJ1</accession>
<dbReference type="STRING" id="5722.A2FAJ1"/>
<dbReference type="InterPro" id="IPR002110">
    <property type="entry name" value="Ankyrin_rpt"/>
</dbReference>
<feature type="repeat" description="ANK" evidence="1">
    <location>
        <begin position="418"/>
        <end position="454"/>
    </location>
</feature>
<proteinExistence type="predicted"/>
<dbReference type="SMR" id="A2FAJ1"/>
<dbReference type="Proteomes" id="UP000001542">
    <property type="component" value="Unassembled WGS sequence"/>
</dbReference>
<evidence type="ECO:0000313" key="4">
    <source>
        <dbReference type="Proteomes" id="UP000001542"/>
    </source>
</evidence>
<dbReference type="Pfam" id="PF11929">
    <property type="entry name" value="DUF3447"/>
    <property type="match status" value="1"/>
</dbReference>
<dbReference type="PANTHER" id="PTHR24182:SF13">
    <property type="entry name" value="LD18443P"/>
    <property type="match status" value="1"/>
</dbReference>